<dbReference type="SUPFAM" id="SSF89550">
    <property type="entry name" value="PHP domain-like"/>
    <property type="match status" value="1"/>
</dbReference>
<name>A0A7V3RHE5_UNCW3</name>
<proteinExistence type="predicted"/>
<comment type="caution">
    <text evidence="1">The sequence shown here is derived from an EMBL/GenBank/DDBJ whole genome shotgun (WGS) entry which is preliminary data.</text>
</comment>
<protein>
    <submittedName>
        <fullName evidence="1">Uncharacterized protein</fullName>
    </submittedName>
</protein>
<accession>A0A7V3RHE5</accession>
<sequence length="591" mass="67007">MHGFGKTLIFLFACIVCGYASQGPLSDSVTPLYANYDGLDLLSDVPWVINKDEPIPFFFIIKDCNQYVNLEFYCIAIYDISDGIKYYGGVEIVPSLHYTIRVTQDSIIHQIGYPPLEPNPLFRTQVPNQIFYDDWSLMGYSSPPNFNIYNWWKREVNTFNYVGMNFSASLNGTPITPTALGYDVGDTITFRTIMVCRKTDSAEGKWYLIAHLRERDFRVIVTSEQNPLPKISNWYLTDCHTHSWNTDDEWEYGGVTPFMAKVAKKIGLDYLIFTDHSNDCGWVQDHNDGWGSGTNWDHCGWEVNQYTEILLIRAEEISTHPDSADWGWVPYPPWFVHPGKNAYFERHCLGYNLNSYIAGWHPLTAGYPGALYNVSGVLNGWPPPIWTGNYGTPTNNVKAQGGFGYMAHPGSYYPDDSTTIISALKHSVCKGWQIFNCRKTHSSSDEMHPWGEFPYGQSWENSYANWFDEYIPIIRIWDRYMAKHLDSLRKKVLVIGGSDAHGDFNYSFGRNSDFPGFSVNAEATTLGAWRTAVYCPAGLTRDNILNGLKMGRTVVTDGPMMIFGLDMNNDGDIYDAGDLMIGDGDNNEGGW</sequence>
<dbReference type="AlphaFoldDB" id="A0A7V3RHE5"/>
<dbReference type="Gene3D" id="3.20.20.140">
    <property type="entry name" value="Metal-dependent hydrolases"/>
    <property type="match status" value="1"/>
</dbReference>
<dbReference type="EMBL" id="DTOZ01000122">
    <property type="protein sequence ID" value="HGE78255.1"/>
    <property type="molecule type" value="Genomic_DNA"/>
</dbReference>
<gene>
    <name evidence="1" type="ORF">ENX68_04555</name>
</gene>
<dbReference type="InterPro" id="IPR016195">
    <property type="entry name" value="Pol/histidinol_Pase-like"/>
</dbReference>
<evidence type="ECO:0000313" key="1">
    <source>
        <dbReference type="EMBL" id="HGE78255.1"/>
    </source>
</evidence>
<reference evidence="1" key="1">
    <citation type="journal article" date="2020" name="mSystems">
        <title>Genome- and Community-Level Interaction Insights into Carbon Utilization and Element Cycling Functions of Hydrothermarchaeota in Hydrothermal Sediment.</title>
        <authorList>
            <person name="Zhou Z."/>
            <person name="Liu Y."/>
            <person name="Xu W."/>
            <person name="Pan J."/>
            <person name="Luo Z.H."/>
            <person name="Li M."/>
        </authorList>
    </citation>
    <scope>NUCLEOTIDE SEQUENCE [LARGE SCALE GENOMIC DNA]</scope>
    <source>
        <strain evidence="1">SpSt-961</strain>
    </source>
</reference>
<organism evidence="1">
    <name type="scientific">candidate division WOR-3 bacterium</name>
    <dbReference type="NCBI Taxonomy" id="2052148"/>
    <lineage>
        <taxon>Bacteria</taxon>
        <taxon>Bacteria division WOR-3</taxon>
    </lineage>
</organism>